<name>A0ABM6DKQ2_9BORD</name>
<geneLocation type="plasmid" evidence="1 2">
    <name>unnamed1</name>
</geneLocation>
<reference evidence="1 2" key="1">
    <citation type="submission" date="2016-07" db="EMBL/GenBank/DDBJ databases">
        <title>Complete genome sequences of Bordetella pseudohinzii.</title>
        <authorList>
            <person name="Spilker T."/>
            <person name="Darrah R."/>
            <person name="LiPuma J.J."/>
        </authorList>
    </citation>
    <scope>NUCLEOTIDE SEQUENCE [LARGE SCALE GENOMIC DNA]</scope>
    <source>
        <strain evidence="1 2">HI4681</strain>
        <plasmid evidence="1 2">unnamed1</plasmid>
    </source>
</reference>
<protein>
    <submittedName>
        <fullName evidence="1">Uncharacterized protein</fullName>
    </submittedName>
</protein>
<keyword evidence="1" id="KW-0614">Plasmid</keyword>
<dbReference type="Proteomes" id="UP000092950">
    <property type="component" value="Plasmid unnamed1"/>
</dbReference>
<sequence>MGRFIQTQAALSRLAVNKNTTSLPSSGECRYELAVSQKSAGNLADVFVQINPTRAIGIVFDTVQRPLLEDWRTVALRQ</sequence>
<organism evidence="1 2">
    <name type="scientific">Bordetella pseudohinzii</name>
    <dbReference type="NCBI Taxonomy" id="1331258"/>
    <lineage>
        <taxon>Bacteria</taxon>
        <taxon>Pseudomonadati</taxon>
        <taxon>Pseudomonadota</taxon>
        <taxon>Betaproteobacteria</taxon>
        <taxon>Burkholderiales</taxon>
        <taxon>Alcaligenaceae</taxon>
        <taxon>Bordetella</taxon>
    </lineage>
</organism>
<accession>A0ABM6DKQ2</accession>
<proteinExistence type="predicted"/>
<gene>
    <name evidence="1" type="ORF">BBN53_20840</name>
</gene>
<evidence type="ECO:0000313" key="2">
    <source>
        <dbReference type="Proteomes" id="UP000092950"/>
    </source>
</evidence>
<evidence type="ECO:0000313" key="1">
    <source>
        <dbReference type="EMBL" id="ANY18475.1"/>
    </source>
</evidence>
<keyword evidence="2" id="KW-1185">Reference proteome</keyword>
<dbReference type="EMBL" id="CP016441">
    <property type="protein sequence ID" value="ANY18475.1"/>
    <property type="molecule type" value="Genomic_DNA"/>
</dbReference>